<dbReference type="OrthoDB" id="9792518at2"/>
<reference evidence="1 2" key="1">
    <citation type="submission" date="2014-12" db="EMBL/GenBank/DDBJ databases">
        <title>Draft genome sequences of 10 type strains of Lactococcus.</title>
        <authorList>
            <person name="Sun Z."/>
            <person name="Zhong Z."/>
            <person name="Liu W."/>
            <person name="Zhang W."/>
            <person name="Zhang H."/>
        </authorList>
    </citation>
    <scope>NUCLEOTIDE SEQUENCE [LARGE SCALE GENOMIC DNA]</scope>
    <source>
        <strain evidence="1 2">JCM 16395</strain>
    </source>
</reference>
<dbReference type="SFLD" id="SFLDG01129">
    <property type="entry name" value="C1.5:_HAD__Beta-PGM__Phosphata"/>
    <property type="match status" value="1"/>
</dbReference>
<dbReference type="SUPFAM" id="SSF56784">
    <property type="entry name" value="HAD-like"/>
    <property type="match status" value="1"/>
</dbReference>
<dbReference type="InterPro" id="IPR041492">
    <property type="entry name" value="HAD_2"/>
</dbReference>
<dbReference type="AlphaFoldDB" id="A0A2A5RJ45"/>
<name>A0A2A5RJ45_9LACT</name>
<dbReference type="InterPro" id="IPR036412">
    <property type="entry name" value="HAD-like_sf"/>
</dbReference>
<accession>A0A2A5RJ45</accession>
<gene>
    <name evidence="1" type="ORF">RT41_GL000451</name>
</gene>
<keyword evidence="2" id="KW-1185">Reference proteome</keyword>
<dbReference type="RefSeq" id="WP_054639709.1">
    <property type="nucleotide sequence ID" value="NZ_BBAL01000009.1"/>
</dbReference>
<dbReference type="NCBIfam" id="TIGR01509">
    <property type="entry name" value="HAD-SF-IA-v3"/>
    <property type="match status" value="1"/>
</dbReference>
<dbReference type="GO" id="GO:0006281">
    <property type="term" value="P:DNA repair"/>
    <property type="evidence" value="ECO:0007669"/>
    <property type="project" value="TreeGrafter"/>
</dbReference>
<dbReference type="SFLD" id="SFLDG01135">
    <property type="entry name" value="C1.5.6:_HAD__Beta-PGM__Phospha"/>
    <property type="match status" value="1"/>
</dbReference>
<dbReference type="GO" id="GO:0005829">
    <property type="term" value="C:cytosol"/>
    <property type="evidence" value="ECO:0007669"/>
    <property type="project" value="TreeGrafter"/>
</dbReference>
<proteinExistence type="predicted"/>
<comment type="caution">
    <text evidence="1">The sequence shown here is derived from an EMBL/GenBank/DDBJ whole genome shotgun (WGS) entry which is preliminary data.</text>
</comment>
<dbReference type="InterPro" id="IPR023198">
    <property type="entry name" value="PGP-like_dom2"/>
</dbReference>
<dbReference type="InterPro" id="IPR006439">
    <property type="entry name" value="HAD-SF_hydro_IA"/>
</dbReference>
<organism evidence="1 2">
    <name type="scientific">Lactococcus fujiensis JCM 16395</name>
    <dbReference type="NCBI Taxonomy" id="1291764"/>
    <lineage>
        <taxon>Bacteria</taxon>
        <taxon>Bacillati</taxon>
        <taxon>Bacillota</taxon>
        <taxon>Bacilli</taxon>
        <taxon>Lactobacillales</taxon>
        <taxon>Streptococcaceae</taxon>
        <taxon>Lactococcus</taxon>
    </lineage>
</organism>
<dbReference type="Gene3D" id="3.40.50.1000">
    <property type="entry name" value="HAD superfamily/HAD-like"/>
    <property type="match status" value="1"/>
</dbReference>
<dbReference type="NCBIfam" id="TIGR01549">
    <property type="entry name" value="HAD-SF-IA-v1"/>
    <property type="match status" value="1"/>
</dbReference>
<dbReference type="Gene3D" id="1.10.150.240">
    <property type="entry name" value="Putative phosphatase, domain 2"/>
    <property type="match status" value="1"/>
</dbReference>
<dbReference type="SFLD" id="SFLDS00003">
    <property type="entry name" value="Haloacid_Dehalogenase"/>
    <property type="match status" value="1"/>
</dbReference>
<dbReference type="PANTHER" id="PTHR43434:SF26">
    <property type="entry name" value="PYROPHOSPHATASE PPAX"/>
    <property type="match status" value="1"/>
</dbReference>
<dbReference type="FunFam" id="3.40.50.1000:FF:000022">
    <property type="entry name" value="Phosphoglycolate phosphatase"/>
    <property type="match status" value="1"/>
</dbReference>
<sequence length="215" mass="24101">MKNYFFDFDGTLADSGQTGIMAIQAAFKSFSLDIPNAETIQYYMGIPIEISFKKMSEPHQFTSAEFDELLQSFRDFYQSYENQYLSLFDGIKEALIHLSENDKNLFVVSSKHSSSLIRNLDQLGILNFFKAVIGSDQVENYKPAPDGINALVDKYHLSPKDSIMIGDAIFDLQMGKAAGVHTCGVTWGAHDVVSLKSEQPDFLIDSPSKLMKLDK</sequence>
<protein>
    <submittedName>
        <fullName evidence="1">Haloacid dehalogenase</fullName>
    </submittedName>
</protein>
<evidence type="ECO:0000313" key="1">
    <source>
        <dbReference type="EMBL" id="PCR99150.1"/>
    </source>
</evidence>
<dbReference type="PANTHER" id="PTHR43434">
    <property type="entry name" value="PHOSPHOGLYCOLATE PHOSPHATASE"/>
    <property type="match status" value="1"/>
</dbReference>
<dbReference type="InterPro" id="IPR050155">
    <property type="entry name" value="HAD-like_hydrolase_sf"/>
</dbReference>
<dbReference type="EMBL" id="JXJU01000011">
    <property type="protein sequence ID" value="PCR99150.1"/>
    <property type="molecule type" value="Genomic_DNA"/>
</dbReference>
<dbReference type="GO" id="GO:0008967">
    <property type="term" value="F:phosphoglycolate phosphatase activity"/>
    <property type="evidence" value="ECO:0007669"/>
    <property type="project" value="TreeGrafter"/>
</dbReference>
<dbReference type="Pfam" id="PF13419">
    <property type="entry name" value="HAD_2"/>
    <property type="match status" value="1"/>
</dbReference>
<evidence type="ECO:0000313" key="2">
    <source>
        <dbReference type="Proteomes" id="UP000218181"/>
    </source>
</evidence>
<dbReference type="STRING" id="1291764.GCA_001311235_02431"/>
<dbReference type="InterPro" id="IPR023214">
    <property type="entry name" value="HAD_sf"/>
</dbReference>
<dbReference type="Proteomes" id="UP000218181">
    <property type="component" value="Unassembled WGS sequence"/>
</dbReference>